<comment type="function">
    <text evidence="2 10 12">Catalyzes the transfer of a dimethylallyl group onto the adenine at position 37 in tRNAs that read codons beginning with uridine, leading to the formation of N6-(dimethylallyl)adenosine (i(6)A).</text>
</comment>
<keyword evidence="8 10" id="KW-0460">Magnesium</keyword>
<dbReference type="EC" id="2.5.1.75" evidence="10"/>
<accession>A0AA94L0Y4</accession>
<sequence length="323" mass="34563">MPSNSIFGGAAQAAPPSEALPVICLAGPTGSGKTAAALAVAEALGGEVINADSRQVYADFPRITAQPSAEELACCPHHLYGFLPTAQKISAGRWAAQAQATARQILSRGKIPLLVGGTGLYFQTLLHGTAEIPPVDPALTAALTARLEDVGSQAMHAELARVDPDYATRIHPNDRQRIVRALEVHAATGKPFTWWHKHAMSRPPCNGPLLVLDAPLPWLEPRLARRLDMMLESGAMDEAAAALRNCDDDDAPGWTGIGCAEALAFLRGRLGFDACRDLWLRNTRAYAKRQLTWFRARPEAVWLPPDNVDAVVKAAGVRLPAGV</sequence>
<evidence type="ECO:0000256" key="4">
    <source>
        <dbReference type="ARBA" id="ARBA00022679"/>
    </source>
</evidence>
<feature type="site" description="Interaction with substrate tRNA" evidence="10">
    <location>
        <position position="118"/>
    </location>
</feature>
<evidence type="ECO:0000256" key="12">
    <source>
        <dbReference type="RuleBase" id="RU003784"/>
    </source>
</evidence>
<comment type="cofactor">
    <cofactor evidence="1 10">
        <name>Mg(2+)</name>
        <dbReference type="ChEBI" id="CHEBI:18420"/>
    </cofactor>
</comment>
<comment type="similarity">
    <text evidence="3 10 13">Belongs to the IPP transferase family.</text>
</comment>
<evidence type="ECO:0000256" key="11">
    <source>
        <dbReference type="RuleBase" id="RU003783"/>
    </source>
</evidence>
<reference evidence="15" key="1">
    <citation type="submission" date="2016-11" db="EMBL/GenBank/DDBJ databases">
        <authorList>
            <person name="Jaros S."/>
            <person name="Januszkiewicz K."/>
            <person name="Wedrychowicz H."/>
        </authorList>
    </citation>
    <scope>NUCLEOTIDE SEQUENCE [LARGE SCALE GENOMIC DNA]</scope>
    <source>
        <strain evidence="15">DSM 7057</strain>
    </source>
</reference>
<keyword evidence="6 10" id="KW-0547">Nucleotide-binding</keyword>
<evidence type="ECO:0000256" key="9">
    <source>
        <dbReference type="ARBA" id="ARBA00049563"/>
    </source>
</evidence>
<protein>
    <recommendedName>
        <fullName evidence="10">tRNA dimethylallyltransferase</fullName>
        <ecNumber evidence="10">2.5.1.75</ecNumber>
    </recommendedName>
    <alternativeName>
        <fullName evidence="10">Dimethylallyl diphosphate:tRNA dimethylallyltransferase</fullName>
        <shortName evidence="10">DMAPP:tRNA dimethylallyltransferase</shortName>
        <shortName evidence="10">DMATase</shortName>
    </alternativeName>
    <alternativeName>
        <fullName evidence="10">Isopentenyl-diphosphate:tRNA isopentenyltransferase</fullName>
        <shortName evidence="10">IPP transferase</shortName>
        <shortName evidence="10">IPPT</shortName>
        <shortName evidence="10">IPTase</shortName>
    </alternativeName>
</protein>
<evidence type="ECO:0000313" key="14">
    <source>
        <dbReference type="EMBL" id="SFW12522.1"/>
    </source>
</evidence>
<evidence type="ECO:0000256" key="3">
    <source>
        <dbReference type="ARBA" id="ARBA00005842"/>
    </source>
</evidence>
<comment type="caution">
    <text evidence="10">Lacks conserved residue(s) required for the propagation of feature annotation.</text>
</comment>
<name>A0AA94L0Y4_DESDE</name>
<dbReference type="InterPro" id="IPR027417">
    <property type="entry name" value="P-loop_NTPase"/>
</dbReference>
<evidence type="ECO:0000256" key="2">
    <source>
        <dbReference type="ARBA" id="ARBA00003213"/>
    </source>
</evidence>
<dbReference type="Gene3D" id="3.40.50.300">
    <property type="entry name" value="P-loop containing nucleotide triphosphate hydrolases"/>
    <property type="match status" value="1"/>
</dbReference>
<dbReference type="EMBL" id="FPIW01000002">
    <property type="protein sequence ID" value="SFW12522.1"/>
    <property type="molecule type" value="Genomic_DNA"/>
</dbReference>
<dbReference type="InterPro" id="IPR018022">
    <property type="entry name" value="IPT"/>
</dbReference>
<dbReference type="InterPro" id="IPR039657">
    <property type="entry name" value="Dimethylallyltransferase"/>
</dbReference>
<evidence type="ECO:0000256" key="6">
    <source>
        <dbReference type="ARBA" id="ARBA00022741"/>
    </source>
</evidence>
<feature type="region of interest" description="Interaction with substrate tRNA" evidence="10">
    <location>
        <begin position="176"/>
        <end position="180"/>
    </location>
</feature>
<dbReference type="AlphaFoldDB" id="A0AA94L0Y4"/>
<proteinExistence type="inferred from homology"/>
<dbReference type="SUPFAM" id="SSF52540">
    <property type="entry name" value="P-loop containing nucleoside triphosphate hydrolases"/>
    <property type="match status" value="2"/>
</dbReference>
<evidence type="ECO:0000256" key="8">
    <source>
        <dbReference type="ARBA" id="ARBA00022842"/>
    </source>
</evidence>
<gene>
    <name evidence="10" type="primary">miaA</name>
    <name evidence="14" type="ORF">SAMN02910291_00097</name>
</gene>
<dbReference type="NCBIfam" id="TIGR00174">
    <property type="entry name" value="miaA"/>
    <property type="match status" value="1"/>
</dbReference>
<dbReference type="GO" id="GO:0005524">
    <property type="term" value="F:ATP binding"/>
    <property type="evidence" value="ECO:0007669"/>
    <property type="project" value="UniProtKB-UniRule"/>
</dbReference>
<feature type="region of interest" description="Interaction with substrate tRNA" evidence="10">
    <location>
        <begin position="52"/>
        <end position="55"/>
    </location>
</feature>
<evidence type="ECO:0000256" key="5">
    <source>
        <dbReference type="ARBA" id="ARBA00022694"/>
    </source>
</evidence>
<dbReference type="Pfam" id="PF01715">
    <property type="entry name" value="IPPT"/>
    <property type="match status" value="1"/>
</dbReference>
<comment type="caution">
    <text evidence="14">The sequence shown here is derived from an EMBL/GenBank/DDBJ whole genome shotgun (WGS) entry which is preliminary data.</text>
</comment>
<dbReference type="Gene3D" id="1.10.20.140">
    <property type="match status" value="1"/>
</dbReference>
<comment type="subunit">
    <text evidence="10">Monomer.</text>
</comment>
<keyword evidence="7 10" id="KW-0067">ATP-binding</keyword>
<evidence type="ECO:0000313" key="15">
    <source>
        <dbReference type="Proteomes" id="UP000182680"/>
    </source>
</evidence>
<dbReference type="PANTHER" id="PTHR11088">
    <property type="entry name" value="TRNA DIMETHYLALLYLTRANSFERASE"/>
    <property type="match status" value="1"/>
</dbReference>
<dbReference type="FunFam" id="1.10.20.140:FF:000001">
    <property type="entry name" value="tRNA dimethylallyltransferase"/>
    <property type="match status" value="1"/>
</dbReference>
<feature type="binding site" evidence="10">
    <location>
        <begin position="27"/>
        <end position="34"/>
    </location>
    <ligand>
        <name>ATP</name>
        <dbReference type="ChEBI" id="CHEBI:30616"/>
    </ligand>
</feature>
<evidence type="ECO:0000256" key="10">
    <source>
        <dbReference type="HAMAP-Rule" id="MF_00185"/>
    </source>
</evidence>
<dbReference type="GO" id="GO:0006400">
    <property type="term" value="P:tRNA modification"/>
    <property type="evidence" value="ECO:0007669"/>
    <property type="project" value="TreeGrafter"/>
</dbReference>
<dbReference type="Proteomes" id="UP000182680">
    <property type="component" value="Unassembled WGS sequence"/>
</dbReference>
<dbReference type="PANTHER" id="PTHR11088:SF60">
    <property type="entry name" value="TRNA DIMETHYLALLYLTRANSFERASE"/>
    <property type="match status" value="1"/>
</dbReference>
<evidence type="ECO:0000256" key="1">
    <source>
        <dbReference type="ARBA" id="ARBA00001946"/>
    </source>
</evidence>
<keyword evidence="4 10" id="KW-0808">Transferase</keyword>
<evidence type="ECO:0000256" key="13">
    <source>
        <dbReference type="RuleBase" id="RU003785"/>
    </source>
</evidence>
<dbReference type="RefSeq" id="WP_072311071.1">
    <property type="nucleotide sequence ID" value="NZ_FPIW01000002.1"/>
</dbReference>
<feature type="binding site" evidence="10">
    <location>
        <begin position="29"/>
        <end position="34"/>
    </location>
    <ligand>
        <name>substrate</name>
    </ligand>
</feature>
<dbReference type="GO" id="GO:0052381">
    <property type="term" value="F:tRNA dimethylallyltransferase activity"/>
    <property type="evidence" value="ECO:0007669"/>
    <property type="project" value="UniProtKB-UniRule"/>
</dbReference>
<comment type="catalytic activity">
    <reaction evidence="9 10 11">
        <text>adenosine(37) in tRNA + dimethylallyl diphosphate = N(6)-dimethylallyladenosine(37) in tRNA + diphosphate</text>
        <dbReference type="Rhea" id="RHEA:26482"/>
        <dbReference type="Rhea" id="RHEA-COMP:10162"/>
        <dbReference type="Rhea" id="RHEA-COMP:10375"/>
        <dbReference type="ChEBI" id="CHEBI:33019"/>
        <dbReference type="ChEBI" id="CHEBI:57623"/>
        <dbReference type="ChEBI" id="CHEBI:74411"/>
        <dbReference type="ChEBI" id="CHEBI:74415"/>
        <dbReference type="EC" id="2.5.1.75"/>
    </reaction>
</comment>
<keyword evidence="5 10" id="KW-0819">tRNA processing</keyword>
<dbReference type="HAMAP" id="MF_00185">
    <property type="entry name" value="IPP_trans"/>
    <property type="match status" value="1"/>
</dbReference>
<evidence type="ECO:0000256" key="7">
    <source>
        <dbReference type="ARBA" id="ARBA00022840"/>
    </source>
</evidence>
<organism evidence="14 15">
    <name type="scientific">Desulfovibrio desulfuricans</name>
    <dbReference type="NCBI Taxonomy" id="876"/>
    <lineage>
        <taxon>Bacteria</taxon>
        <taxon>Pseudomonadati</taxon>
        <taxon>Thermodesulfobacteriota</taxon>
        <taxon>Desulfovibrionia</taxon>
        <taxon>Desulfovibrionales</taxon>
        <taxon>Desulfovibrionaceae</taxon>
        <taxon>Desulfovibrio</taxon>
    </lineage>
</organism>